<comment type="similarity">
    <text evidence="1">Belongs to the DNA polymerase type-B family.</text>
</comment>
<dbReference type="EC" id="2.7.7.7" evidence="2"/>
<name>A0A915DL16_9BILA</name>
<dbReference type="InterPro" id="IPR004868">
    <property type="entry name" value="DNA-dir_DNA_pol_B_mt/vir"/>
</dbReference>
<evidence type="ECO:0000256" key="2">
    <source>
        <dbReference type="ARBA" id="ARBA00012417"/>
    </source>
</evidence>
<proteinExistence type="inferred from homology"/>
<accession>A0A915DL16</accession>
<dbReference type="GO" id="GO:0003887">
    <property type="term" value="F:DNA-directed DNA polymerase activity"/>
    <property type="evidence" value="ECO:0007669"/>
    <property type="project" value="UniProtKB-KW"/>
</dbReference>
<keyword evidence="4" id="KW-0548">Nucleotidyltransferase</keyword>
<dbReference type="GO" id="GO:0006260">
    <property type="term" value="P:DNA replication"/>
    <property type="evidence" value="ECO:0007669"/>
    <property type="project" value="UniProtKB-KW"/>
</dbReference>
<dbReference type="GO" id="GO:0000166">
    <property type="term" value="F:nucleotide binding"/>
    <property type="evidence" value="ECO:0007669"/>
    <property type="project" value="InterPro"/>
</dbReference>
<keyword evidence="9" id="KW-0812">Transmembrane</keyword>
<sequence length="303" mass="34906">MTGCKIFEATARNGQGYSRVKFRDSFLLMNVKLDSLKSTFGLSTESKGIFPHYYNTPENYNVHLDHLPEKHYYGYDTMTNDPFYLPDDLKSYCANDTAILQEAFLKMREIFLNITDGYDVLQDACTIAGVCMKLYKESSLEKDHLYIVPEKGYERNDRQSAIAIKWMEWVSEQRGINIQHAGNGGEFKIKTTMGRCFKLDGYDLENLKAYEFNGCHYHGCPKCYKRGDKQQANFKSAEENLAITEKRLADLRTSIEYAEQLVVALFFSATITFILAFVGRIIQIQVGLFLSVRRFTEEINFVV</sequence>
<dbReference type="InterPro" id="IPR012337">
    <property type="entry name" value="RNaseH-like_sf"/>
</dbReference>
<dbReference type="GO" id="GO:0003677">
    <property type="term" value="F:DNA binding"/>
    <property type="evidence" value="ECO:0007669"/>
    <property type="project" value="UniProtKB-KW"/>
</dbReference>
<dbReference type="AlphaFoldDB" id="A0A915DL16"/>
<keyword evidence="5" id="KW-0235">DNA replication</keyword>
<dbReference type="Pfam" id="PF03175">
    <property type="entry name" value="DNA_pol_B_2"/>
    <property type="match status" value="1"/>
</dbReference>
<evidence type="ECO:0000256" key="8">
    <source>
        <dbReference type="ARBA" id="ARBA00049244"/>
    </source>
</evidence>
<evidence type="ECO:0000259" key="10">
    <source>
        <dbReference type="Pfam" id="PF03175"/>
    </source>
</evidence>
<evidence type="ECO:0000256" key="4">
    <source>
        <dbReference type="ARBA" id="ARBA00022695"/>
    </source>
</evidence>
<dbReference type="SUPFAM" id="SSF53098">
    <property type="entry name" value="Ribonuclease H-like"/>
    <property type="match status" value="1"/>
</dbReference>
<evidence type="ECO:0000256" key="1">
    <source>
        <dbReference type="ARBA" id="ARBA00005755"/>
    </source>
</evidence>
<keyword evidence="6" id="KW-0239">DNA-directed DNA polymerase</keyword>
<comment type="catalytic activity">
    <reaction evidence="8">
        <text>DNA(n) + a 2'-deoxyribonucleoside 5'-triphosphate = DNA(n+1) + diphosphate</text>
        <dbReference type="Rhea" id="RHEA:22508"/>
        <dbReference type="Rhea" id="RHEA-COMP:17339"/>
        <dbReference type="Rhea" id="RHEA-COMP:17340"/>
        <dbReference type="ChEBI" id="CHEBI:33019"/>
        <dbReference type="ChEBI" id="CHEBI:61560"/>
        <dbReference type="ChEBI" id="CHEBI:173112"/>
        <dbReference type="EC" id="2.7.7.7"/>
    </reaction>
</comment>
<keyword evidence="3" id="KW-0808">Transferase</keyword>
<keyword evidence="9" id="KW-0472">Membrane</keyword>
<evidence type="ECO:0000256" key="3">
    <source>
        <dbReference type="ARBA" id="ARBA00022679"/>
    </source>
</evidence>
<evidence type="ECO:0000256" key="7">
    <source>
        <dbReference type="ARBA" id="ARBA00023125"/>
    </source>
</evidence>
<dbReference type="Proteomes" id="UP000887574">
    <property type="component" value="Unplaced"/>
</dbReference>
<dbReference type="InterPro" id="IPR036397">
    <property type="entry name" value="RNaseH_sf"/>
</dbReference>
<keyword evidence="9" id="KW-1133">Transmembrane helix</keyword>
<dbReference type="Gene3D" id="3.30.420.10">
    <property type="entry name" value="Ribonuclease H-like superfamily/Ribonuclease H"/>
    <property type="match status" value="1"/>
</dbReference>
<protein>
    <recommendedName>
        <fullName evidence="2">DNA-directed DNA polymerase</fullName>
        <ecNumber evidence="2">2.7.7.7</ecNumber>
    </recommendedName>
</protein>
<evidence type="ECO:0000256" key="5">
    <source>
        <dbReference type="ARBA" id="ARBA00022705"/>
    </source>
</evidence>
<evidence type="ECO:0000256" key="6">
    <source>
        <dbReference type="ARBA" id="ARBA00022932"/>
    </source>
</evidence>
<dbReference type="WBParaSite" id="jg21181">
    <property type="protein sequence ID" value="jg21181"/>
    <property type="gene ID" value="jg21181"/>
</dbReference>
<dbReference type="PANTHER" id="PTHR33568:SF3">
    <property type="entry name" value="DNA-DIRECTED DNA POLYMERASE"/>
    <property type="match status" value="1"/>
</dbReference>
<evidence type="ECO:0000256" key="9">
    <source>
        <dbReference type="SAM" id="Phobius"/>
    </source>
</evidence>
<evidence type="ECO:0000313" key="11">
    <source>
        <dbReference type="Proteomes" id="UP000887574"/>
    </source>
</evidence>
<keyword evidence="7" id="KW-0238">DNA-binding</keyword>
<keyword evidence="11" id="KW-1185">Reference proteome</keyword>
<feature type="transmembrane region" description="Helical" evidence="9">
    <location>
        <begin position="261"/>
        <end position="282"/>
    </location>
</feature>
<feature type="domain" description="DNA-directed DNA polymerase family B mitochondria/virus" evidence="10">
    <location>
        <begin position="17"/>
        <end position="154"/>
    </location>
</feature>
<dbReference type="PANTHER" id="PTHR33568">
    <property type="entry name" value="DNA POLYMERASE"/>
    <property type="match status" value="1"/>
</dbReference>
<organism evidence="11 12">
    <name type="scientific">Ditylenchus dipsaci</name>
    <dbReference type="NCBI Taxonomy" id="166011"/>
    <lineage>
        <taxon>Eukaryota</taxon>
        <taxon>Metazoa</taxon>
        <taxon>Ecdysozoa</taxon>
        <taxon>Nematoda</taxon>
        <taxon>Chromadorea</taxon>
        <taxon>Rhabditida</taxon>
        <taxon>Tylenchina</taxon>
        <taxon>Tylenchomorpha</taxon>
        <taxon>Sphaerularioidea</taxon>
        <taxon>Anguinidae</taxon>
        <taxon>Anguininae</taxon>
        <taxon>Ditylenchus</taxon>
    </lineage>
</organism>
<reference evidence="12" key="1">
    <citation type="submission" date="2022-11" db="UniProtKB">
        <authorList>
            <consortium name="WormBaseParasite"/>
        </authorList>
    </citation>
    <scope>IDENTIFICATION</scope>
</reference>
<evidence type="ECO:0000313" key="12">
    <source>
        <dbReference type="WBParaSite" id="jg21181"/>
    </source>
</evidence>